<evidence type="ECO:0000313" key="2">
    <source>
        <dbReference type="EMBL" id="CAK9209117.1"/>
    </source>
</evidence>
<evidence type="ECO:0000256" key="1">
    <source>
        <dbReference type="SAM" id="MobiDB-lite"/>
    </source>
</evidence>
<feature type="region of interest" description="Disordered" evidence="1">
    <location>
        <begin position="80"/>
        <end position="110"/>
    </location>
</feature>
<protein>
    <recommendedName>
        <fullName evidence="4">Ribosomal protein S12</fullName>
    </recommendedName>
</protein>
<evidence type="ECO:0000313" key="3">
    <source>
        <dbReference type="Proteomes" id="UP001497512"/>
    </source>
</evidence>
<keyword evidence="3" id="KW-1185">Reference proteome</keyword>
<feature type="compositionally biased region" description="Low complexity" evidence="1">
    <location>
        <begin position="14"/>
        <end position="27"/>
    </location>
</feature>
<evidence type="ECO:0008006" key="4">
    <source>
        <dbReference type="Google" id="ProtNLM"/>
    </source>
</evidence>
<sequence length="161" mass="18085">MRSYNLVKPIHTLPSSPAAGVPASSLSKTKPSKNSTTRHKKLAQSKSKTFSTKVWSAIREEAGKSSSSCVPCSCALEERRCGDRRGRTEREERERDDVKESRKEERRRRRVVGAGGRWLASATYLVTAKRPALLICGLWTERNNNPTWRVTIGTLDPGRPY</sequence>
<accession>A0ABP0TZW2</accession>
<proteinExistence type="predicted"/>
<organism evidence="2 3">
    <name type="scientific">Sphagnum troendelagicum</name>
    <dbReference type="NCBI Taxonomy" id="128251"/>
    <lineage>
        <taxon>Eukaryota</taxon>
        <taxon>Viridiplantae</taxon>
        <taxon>Streptophyta</taxon>
        <taxon>Embryophyta</taxon>
        <taxon>Bryophyta</taxon>
        <taxon>Sphagnophytina</taxon>
        <taxon>Sphagnopsida</taxon>
        <taxon>Sphagnales</taxon>
        <taxon>Sphagnaceae</taxon>
        <taxon>Sphagnum</taxon>
    </lineage>
</organism>
<dbReference type="EMBL" id="OZ019909">
    <property type="protein sequence ID" value="CAK9209117.1"/>
    <property type="molecule type" value="Genomic_DNA"/>
</dbReference>
<reference evidence="2" key="1">
    <citation type="submission" date="2024-02" db="EMBL/GenBank/DDBJ databases">
        <authorList>
            <consortium name="ELIXIR-Norway"/>
            <consortium name="Elixir Norway"/>
        </authorList>
    </citation>
    <scope>NUCLEOTIDE SEQUENCE</scope>
</reference>
<feature type="compositionally biased region" description="Basic and acidic residues" evidence="1">
    <location>
        <begin position="80"/>
        <end position="104"/>
    </location>
</feature>
<dbReference type="Proteomes" id="UP001497512">
    <property type="component" value="Chromosome 17"/>
</dbReference>
<feature type="region of interest" description="Disordered" evidence="1">
    <location>
        <begin position="1"/>
        <end position="51"/>
    </location>
</feature>
<name>A0ABP0TZW2_9BRYO</name>
<gene>
    <name evidence="2" type="ORF">CSSPTR1EN2_LOCUS9523</name>
</gene>